<dbReference type="GO" id="GO:0061750">
    <property type="term" value="F:acid sphingomyelin phosphodiesterase activity"/>
    <property type="evidence" value="ECO:0007669"/>
    <property type="project" value="TreeGrafter"/>
</dbReference>
<proteinExistence type="inferred from homology"/>
<gene>
    <name evidence="12" type="ORF">PPYR_07200</name>
</gene>
<dbReference type="InterPro" id="IPR004843">
    <property type="entry name" value="Calcineurin-like_PHP"/>
</dbReference>
<accession>A0A5N4APQ5</accession>
<dbReference type="PANTHER" id="PTHR10340:SF29">
    <property type="entry name" value="SPHINGOMYELIN PHOSPHODIESTERASE"/>
    <property type="match status" value="1"/>
</dbReference>
<dbReference type="CDD" id="cd00842">
    <property type="entry name" value="MPP_ASMase"/>
    <property type="match status" value="1"/>
</dbReference>
<dbReference type="Gene3D" id="3.60.21.10">
    <property type="match status" value="1"/>
</dbReference>
<evidence type="ECO:0000256" key="3">
    <source>
        <dbReference type="ARBA" id="ARBA00008234"/>
    </source>
</evidence>
<dbReference type="GO" id="GO:0005615">
    <property type="term" value="C:extracellular space"/>
    <property type="evidence" value="ECO:0007669"/>
    <property type="project" value="TreeGrafter"/>
</dbReference>
<comment type="caution">
    <text evidence="12">The sequence shown here is derived from an EMBL/GenBank/DDBJ whole genome shotgun (WGS) entry which is preliminary data.</text>
</comment>
<comment type="similarity">
    <text evidence="3">Belongs to the acid sphingomyelinase family.</text>
</comment>
<evidence type="ECO:0000256" key="7">
    <source>
        <dbReference type="ARBA" id="ARBA00022801"/>
    </source>
</evidence>
<keyword evidence="4" id="KW-0964">Secreted</keyword>
<dbReference type="InterPro" id="IPR041805">
    <property type="entry name" value="ASMase/PPN1_MPP"/>
</dbReference>
<evidence type="ECO:0000313" key="12">
    <source>
        <dbReference type="EMBL" id="KAB0799320.1"/>
    </source>
</evidence>
<keyword evidence="6" id="KW-0732">Signal</keyword>
<dbReference type="GO" id="GO:0046513">
    <property type="term" value="P:ceramide biosynthetic process"/>
    <property type="evidence" value="ECO:0007669"/>
    <property type="project" value="TreeGrafter"/>
</dbReference>
<comment type="subcellular location">
    <subcellularLocation>
        <location evidence="2">Secreted</location>
    </subcellularLocation>
</comment>
<sequence length="371" mass="43654">MARSDWDDQSNCHRRNIDFIYFTGDIVDHKVWDTSVDRNTRVIVDVMNLLSGAFRSIPIYPTLGNHETHPVNAFSPSTITGRLSTQWVFDLMRTEWRKWLPSATQGTISEGGYYTVLVQPGFRIIALNSNVCFSYNWWLLYDDVDPYDQLRWLVLVLFKAERNNEIVHILSHVPTADGTCLQNWSREFFKIILRFSHIIAAQFNGHTHAKENIIYYEGNDLSNPINVAFNGGSLTPYSDFNPNYVVYDVNRLNFEVMDYEMWIYDISESNLHPNRPMRWFKLYSFTDAYKVDRITPHRMNELVQNMTRDCNLSNQYFRLKFRDAEVSTSKGCNRDCVTENVCYMVTPYYKHVDQCNLLKESLDINYNCNFQ</sequence>
<dbReference type="InterPro" id="IPR045473">
    <property type="entry name" value="ASM_C"/>
</dbReference>
<evidence type="ECO:0000256" key="2">
    <source>
        <dbReference type="ARBA" id="ARBA00004613"/>
    </source>
</evidence>
<evidence type="ECO:0000256" key="5">
    <source>
        <dbReference type="ARBA" id="ARBA00022723"/>
    </source>
</evidence>
<dbReference type="InterPro" id="IPR029052">
    <property type="entry name" value="Metallo-depent_PP-like"/>
</dbReference>
<dbReference type="PANTHER" id="PTHR10340">
    <property type="entry name" value="SPHINGOMYELIN PHOSPHODIESTERASE"/>
    <property type="match status" value="1"/>
</dbReference>
<dbReference type="GO" id="GO:0006685">
    <property type="term" value="P:sphingomyelin catabolic process"/>
    <property type="evidence" value="ECO:0007669"/>
    <property type="project" value="TreeGrafter"/>
</dbReference>
<evidence type="ECO:0000256" key="6">
    <source>
        <dbReference type="ARBA" id="ARBA00022729"/>
    </source>
</evidence>
<dbReference type="AlphaFoldDB" id="A0A5N4APQ5"/>
<feature type="domain" description="Sphingomyelin phosphodiesterase C-terminal" evidence="11">
    <location>
        <begin position="238"/>
        <end position="346"/>
    </location>
</feature>
<name>A0A5N4APQ5_PHOPY</name>
<keyword evidence="5" id="KW-0479">Metal-binding</keyword>
<evidence type="ECO:0000259" key="11">
    <source>
        <dbReference type="Pfam" id="PF19272"/>
    </source>
</evidence>
<evidence type="ECO:0000256" key="4">
    <source>
        <dbReference type="ARBA" id="ARBA00022525"/>
    </source>
</evidence>
<comment type="cofactor">
    <cofactor evidence="1">
        <name>Zn(2+)</name>
        <dbReference type="ChEBI" id="CHEBI:29105"/>
    </cofactor>
</comment>
<evidence type="ECO:0000259" key="10">
    <source>
        <dbReference type="Pfam" id="PF00149"/>
    </source>
</evidence>
<dbReference type="GO" id="GO:0005764">
    <property type="term" value="C:lysosome"/>
    <property type="evidence" value="ECO:0007669"/>
    <property type="project" value="TreeGrafter"/>
</dbReference>
<keyword evidence="9" id="KW-0325">Glycoprotein</keyword>
<protein>
    <submittedName>
        <fullName evidence="12">Uncharacterized protein</fullName>
    </submittedName>
</protein>
<evidence type="ECO:0000256" key="9">
    <source>
        <dbReference type="ARBA" id="ARBA00023180"/>
    </source>
</evidence>
<evidence type="ECO:0000256" key="8">
    <source>
        <dbReference type="ARBA" id="ARBA00022833"/>
    </source>
</evidence>
<evidence type="ECO:0000313" key="13">
    <source>
        <dbReference type="Proteomes" id="UP000327044"/>
    </source>
</evidence>
<dbReference type="InParanoid" id="A0A5N4APQ5"/>
<dbReference type="Proteomes" id="UP000327044">
    <property type="component" value="Unassembled WGS sequence"/>
</dbReference>
<dbReference type="Pfam" id="PF19272">
    <property type="entry name" value="ASMase_C"/>
    <property type="match status" value="1"/>
</dbReference>
<keyword evidence="8" id="KW-0862">Zinc</keyword>
<dbReference type="GO" id="GO:0046872">
    <property type="term" value="F:metal ion binding"/>
    <property type="evidence" value="ECO:0007669"/>
    <property type="project" value="UniProtKB-KW"/>
</dbReference>
<reference evidence="12 13" key="1">
    <citation type="journal article" date="2018" name="Elife">
        <title>Firefly genomes illuminate parallel origins of bioluminescence in beetles.</title>
        <authorList>
            <person name="Fallon T.R."/>
            <person name="Lower S.E."/>
            <person name="Chang C.H."/>
            <person name="Bessho-Uehara M."/>
            <person name="Martin G.J."/>
            <person name="Bewick A.J."/>
            <person name="Behringer M."/>
            <person name="Debat H.J."/>
            <person name="Wong I."/>
            <person name="Day J.C."/>
            <person name="Suvorov A."/>
            <person name="Silva C.J."/>
            <person name="Stanger-Hall K.F."/>
            <person name="Hall D.W."/>
            <person name="Schmitz R.J."/>
            <person name="Nelson D.R."/>
            <person name="Lewis S.M."/>
            <person name="Shigenobu S."/>
            <person name="Bybee S.M."/>
            <person name="Larracuente A.M."/>
            <person name="Oba Y."/>
            <person name="Weng J.K."/>
        </authorList>
    </citation>
    <scope>NUCLEOTIDE SEQUENCE [LARGE SCALE GENOMIC DNA]</scope>
    <source>
        <strain evidence="12">1611_PpyrPB1</strain>
        <tissue evidence="12">Whole body</tissue>
    </source>
</reference>
<keyword evidence="7" id="KW-0378">Hydrolase</keyword>
<evidence type="ECO:0000256" key="1">
    <source>
        <dbReference type="ARBA" id="ARBA00001947"/>
    </source>
</evidence>
<organism evidence="12 13">
    <name type="scientific">Photinus pyralis</name>
    <name type="common">Common eastern firefly</name>
    <name type="synonym">Lampyris pyralis</name>
    <dbReference type="NCBI Taxonomy" id="7054"/>
    <lineage>
        <taxon>Eukaryota</taxon>
        <taxon>Metazoa</taxon>
        <taxon>Ecdysozoa</taxon>
        <taxon>Arthropoda</taxon>
        <taxon>Hexapoda</taxon>
        <taxon>Insecta</taxon>
        <taxon>Pterygota</taxon>
        <taxon>Neoptera</taxon>
        <taxon>Endopterygota</taxon>
        <taxon>Coleoptera</taxon>
        <taxon>Polyphaga</taxon>
        <taxon>Elateriformia</taxon>
        <taxon>Elateroidea</taxon>
        <taxon>Lampyridae</taxon>
        <taxon>Lampyrinae</taxon>
        <taxon>Photinus</taxon>
    </lineage>
</organism>
<keyword evidence="13" id="KW-1185">Reference proteome</keyword>
<dbReference type="Pfam" id="PF00149">
    <property type="entry name" value="Metallophos"/>
    <property type="match status" value="1"/>
</dbReference>
<dbReference type="GO" id="GO:0016020">
    <property type="term" value="C:membrane"/>
    <property type="evidence" value="ECO:0007669"/>
    <property type="project" value="GOC"/>
</dbReference>
<dbReference type="SUPFAM" id="SSF56300">
    <property type="entry name" value="Metallo-dependent phosphatases"/>
    <property type="match status" value="1"/>
</dbReference>
<feature type="domain" description="Calcineurin-like phosphoesterase" evidence="10">
    <location>
        <begin position="15"/>
        <end position="209"/>
    </location>
</feature>
<dbReference type="EMBL" id="VVIM01000005">
    <property type="protein sequence ID" value="KAB0799320.1"/>
    <property type="molecule type" value="Genomic_DNA"/>
</dbReference>